<dbReference type="Gene3D" id="3.30.465.10">
    <property type="match status" value="1"/>
</dbReference>
<comment type="pathway">
    <text evidence="1">Cofactor biosynthesis; L-ascorbate biosynthesis.</text>
</comment>
<dbReference type="Gene3D" id="1.10.45.10">
    <property type="entry name" value="Vanillyl-alcohol Oxidase, Chain A, domain 4"/>
    <property type="match status" value="1"/>
</dbReference>
<dbReference type="InterPro" id="IPR016167">
    <property type="entry name" value="FAD-bd_PCMH_sub1"/>
</dbReference>
<keyword evidence="3" id="KW-0285">Flavoprotein</keyword>
<evidence type="ECO:0000256" key="3">
    <source>
        <dbReference type="ARBA" id="ARBA00022630"/>
    </source>
</evidence>
<dbReference type="Gene3D" id="3.30.43.10">
    <property type="entry name" value="Uridine Diphospho-n-acetylenolpyruvylglucosamine Reductase, domain 2"/>
    <property type="match status" value="1"/>
</dbReference>
<dbReference type="InterPro" id="IPR016164">
    <property type="entry name" value="FAD-linked_Oxase-like_C"/>
</dbReference>
<dbReference type="InterPro" id="IPR007173">
    <property type="entry name" value="ALO_C"/>
</dbReference>
<dbReference type="GO" id="GO:0016020">
    <property type="term" value="C:membrane"/>
    <property type="evidence" value="ECO:0007669"/>
    <property type="project" value="InterPro"/>
</dbReference>
<keyword evidence="5" id="KW-0274">FAD</keyword>
<dbReference type="InterPro" id="IPR036318">
    <property type="entry name" value="FAD-bd_PCMH-like_sf"/>
</dbReference>
<dbReference type="GO" id="GO:0003885">
    <property type="term" value="F:D-arabinono-1,4-lactone oxidase activity"/>
    <property type="evidence" value="ECO:0007669"/>
    <property type="project" value="InterPro"/>
</dbReference>
<evidence type="ECO:0000313" key="9">
    <source>
        <dbReference type="EMBL" id="MBB0246323.1"/>
    </source>
</evidence>
<dbReference type="InterPro" id="IPR006093">
    <property type="entry name" value="Oxy_OxRdtase_FAD_BS"/>
</dbReference>
<sequence length="450" mass="49679">MGVRELRGTNRRRPGSAPEWRNWAGTASARPVRTARPRDTAELAALVAEAAGRGLRVKATGSGHSFTGVAVTDGLHVSMDAMARPIEVDRSRGLVTVEAGMPLHRLNRLLDAHGMALTNMGDIDRQTVSGAISTGTHGTGRSSGGLSAQVSAVELVTADGSVLSCSADREPEVFAAARLALGALGVLSRVTLRCEPAFLLRAVETPMPLRRVLEDLEDLVRGNEHMEFYWFPHTDRTLIKRNNRPSGGARRAPLSRARAWFEDDFLSNTVYEGVNRLGCAVPAAIPRLNAVAARALSPRVYTDVSHRVFTSPRRVVFREMEYAVPRAELPEVLRELRRLPERYGERVGFPVEVRFAPADDVWLSTAHGRESAYVAVHQYHRRPHEEWFRVAEEVLVAAGGRPHWGKLHRLGAEELRGLYPRFDDFRRVRARLDPSGVFANPCLRGVLGPV</sequence>
<name>A0A7W3TGC3_9ACTN</name>
<dbReference type="UniPathway" id="UPA00132"/>
<dbReference type="Gene3D" id="3.30.70.2520">
    <property type="match status" value="1"/>
</dbReference>
<dbReference type="GO" id="GO:0080049">
    <property type="term" value="F:L-gulono-1,4-lactone dehydrogenase activity"/>
    <property type="evidence" value="ECO:0007669"/>
    <property type="project" value="TreeGrafter"/>
</dbReference>
<dbReference type="InterPro" id="IPR016169">
    <property type="entry name" value="FAD-bd_PCMH_sub2"/>
</dbReference>
<dbReference type="InterPro" id="IPR016166">
    <property type="entry name" value="FAD-bd_PCMH"/>
</dbReference>
<dbReference type="PROSITE" id="PS00862">
    <property type="entry name" value="OX2_COVAL_FAD"/>
    <property type="match status" value="1"/>
</dbReference>
<dbReference type="InterPro" id="IPR010031">
    <property type="entry name" value="FAD_lactone_oxidase-like"/>
</dbReference>
<dbReference type="GO" id="GO:0019853">
    <property type="term" value="P:L-ascorbic acid biosynthetic process"/>
    <property type="evidence" value="ECO:0007669"/>
    <property type="project" value="UniProtKB-UniPathway"/>
</dbReference>
<evidence type="ECO:0000256" key="6">
    <source>
        <dbReference type="ARBA" id="ARBA00023002"/>
    </source>
</evidence>
<dbReference type="RefSeq" id="WP_182607675.1">
    <property type="nucleotide sequence ID" value="NZ_VKHT01000834.1"/>
</dbReference>
<dbReference type="SUPFAM" id="SSF55103">
    <property type="entry name" value="FAD-linked oxidases, C-terminal domain"/>
    <property type="match status" value="1"/>
</dbReference>
<keyword evidence="4" id="KW-0060">Ascorbate biosynthesis</keyword>
<comment type="similarity">
    <text evidence="2">Belongs to the oxygen-dependent FAD-linked oxidoreductase family.</text>
</comment>
<dbReference type="NCBIfam" id="TIGR01679">
    <property type="entry name" value="bact_FAD_ox"/>
    <property type="match status" value="1"/>
</dbReference>
<comment type="caution">
    <text evidence="9">The sequence shown here is derived from an EMBL/GenBank/DDBJ whole genome shotgun (WGS) entry which is preliminary data.</text>
</comment>
<dbReference type="PANTHER" id="PTHR43762">
    <property type="entry name" value="L-GULONOLACTONE OXIDASE"/>
    <property type="match status" value="1"/>
</dbReference>
<evidence type="ECO:0000256" key="5">
    <source>
        <dbReference type="ARBA" id="ARBA00022827"/>
    </source>
</evidence>
<evidence type="ECO:0000256" key="7">
    <source>
        <dbReference type="SAM" id="MobiDB-lite"/>
    </source>
</evidence>
<evidence type="ECO:0000256" key="2">
    <source>
        <dbReference type="ARBA" id="ARBA00005466"/>
    </source>
</evidence>
<keyword evidence="10" id="KW-1185">Reference proteome</keyword>
<evidence type="ECO:0000313" key="10">
    <source>
        <dbReference type="Proteomes" id="UP000538929"/>
    </source>
</evidence>
<dbReference type="PANTHER" id="PTHR43762:SF1">
    <property type="entry name" value="D-ARABINONO-1,4-LACTONE OXIDASE"/>
    <property type="match status" value="1"/>
</dbReference>
<gene>
    <name evidence="9" type="ORF">FNQ90_19965</name>
</gene>
<dbReference type="Pfam" id="PF04030">
    <property type="entry name" value="ALO"/>
    <property type="match status" value="1"/>
</dbReference>
<dbReference type="Proteomes" id="UP000538929">
    <property type="component" value="Unassembled WGS sequence"/>
</dbReference>
<dbReference type="EMBL" id="VKHT01000834">
    <property type="protein sequence ID" value="MBB0246323.1"/>
    <property type="molecule type" value="Genomic_DNA"/>
</dbReference>
<dbReference type="PIRSF" id="PIRSF000136">
    <property type="entry name" value="LGO_GLO"/>
    <property type="match status" value="1"/>
</dbReference>
<proteinExistence type="inferred from homology"/>
<dbReference type="SUPFAM" id="SSF56176">
    <property type="entry name" value="FAD-binding/transporter-associated domain-like"/>
    <property type="match status" value="1"/>
</dbReference>
<dbReference type="GO" id="GO:0071949">
    <property type="term" value="F:FAD binding"/>
    <property type="evidence" value="ECO:0007669"/>
    <property type="project" value="InterPro"/>
</dbReference>
<feature type="domain" description="FAD-binding PCMH-type" evidence="8">
    <location>
        <begin position="27"/>
        <end position="197"/>
    </location>
</feature>
<dbReference type="Pfam" id="PF01565">
    <property type="entry name" value="FAD_binding_4"/>
    <property type="match status" value="1"/>
</dbReference>
<dbReference type="PROSITE" id="PS51387">
    <property type="entry name" value="FAD_PCMH"/>
    <property type="match status" value="1"/>
</dbReference>
<dbReference type="InterPro" id="IPR016171">
    <property type="entry name" value="Vanillyl_alc_oxidase_C-sub2"/>
</dbReference>
<dbReference type="InterPro" id="IPR006094">
    <property type="entry name" value="Oxid_FAD_bind_N"/>
</dbReference>
<evidence type="ECO:0000256" key="4">
    <source>
        <dbReference type="ARBA" id="ARBA00022644"/>
    </source>
</evidence>
<accession>A0A7W3TGC3</accession>
<keyword evidence="6" id="KW-0560">Oxidoreductase</keyword>
<organism evidence="9 10">
    <name type="scientific">Streptomyces alkaliphilus</name>
    <dbReference type="NCBI Taxonomy" id="1472722"/>
    <lineage>
        <taxon>Bacteria</taxon>
        <taxon>Bacillati</taxon>
        <taxon>Actinomycetota</taxon>
        <taxon>Actinomycetes</taxon>
        <taxon>Kitasatosporales</taxon>
        <taxon>Streptomycetaceae</taxon>
        <taxon>Streptomyces</taxon>
    </lineage>
</organism>
<evidence type="ECO:0000256" key="1">
    <source>
        <dbReference type="ARBA" id="ARBA00005147"/>
    </source>
</evidence>
<protein>
    <submittedName>
        <fullName evidence="9">FAD-binding protein</fullName>
    </submittedName>
</protein>
<dbReference type="AlphaFoldDB" id="A0A7W3TGC3"/>
<feature type="region of interest" description="Disordered" evidence="7">
    <location>
        <begin position="1"/>
        <end position="34"/>
    </location>
</feature>
<evidence type="ECO:0000259" key="8">
    <source>
        <dbReference type="PROSITE" id="PS51387"/>
    </source>
</evidence>
<reference evidence="10" key="1">
    <citation type="submission" date="2019-10" db="EMBL/GenBank/DDBJ databases">
        <title>Streptomyces sp. nov., a novel actinobacterium isolated from alkaline environment.</title>
        <authorList>
            <person name="Golinska P."/>
        </authorList>
    </citation>
    <scope>NUCLEOTIDE SEQUENCE [LARGE SCALE GENOMIC DNA]</scope>
    <source>
        <strain evidence="10">DSM 42118</strain>
    </source>
</reference>